<sequence>MRDVRPLHCATVRPLPFGPFVNCIVRPFVLCLSDRSSSPLCDRSSSVFLTVRFSAPNLFDDRLLPSTCKRSFFINNITDVRLGPLGRSSSASTVRSSSTVHYSTVRSFGPFGRSSSASTVGSFFNRSAVRPQPFGHSVSERSVFI</sequence>
<protein>
    <submittedName>
        <fullName evidence="1">Uncharacterized protein</fullName>
    </submittedName>
</protein>
<accession>A0A0L9UXF9</accession>
<evidence type="ECO:0000313" key="1">
    <source>
        <dbReference type="EMBL" id="KOM47267.1"/>
    </source>
</evidence>
<evidence type="ECO:0000313" key="2">
    <source>
        <dbReference type="Proteomes" id="UP000053144"/>
    </source>
</evidence>
<dbReference type="Gramene" id="KOM47267">
    <property type="protein sequence ID" value="KOM47267"/>
    <property type="gene ID" value="LR48_Vigan07g097100"/>
</dbReference>
<name>A0A0L9UXF9_PHAAN</name>
<dbReference type="EMBL" id="CM003377">
    <property type="protein sequence ID" value="KOM47267.1"/>
    <property type="molecule type" value="Genomic_DNA"/>
</dbReference>
<reference evidence="2" key="1">
    <citation type="journal article" date="2015" name="Proc. Natl. Acad. Sci. U.S.A.">
        <title>Genome sequencing of adzuki bean (Vigna angularis) provides insight into high starch and low fat accumulation and domestication.</title>
        <authorList>
            <person name="Yang K."/>
            <person name="Tian Z."/>
            <person name="Chen C."/>
            <person name="Luo L."/>
            <person name="Zhao B."/>
            <person name="Wang Z."/>
            <person name="Yu L."/>
            <person name="Li Y."/>
            <person name="Sun Y."/>
            <person name="Li W."/>
            <person name="Chen Y."/>
            <person name="Li Y."/>
            <person name="Zhang Y."/>
            <person name="Ai D."/>
            <person name="Zhao J."/>
            <person name="Shang C."/>
            <person name="Ma Y."/>
            <person name="Wu B."/>
            <person name="Wang M."/>
            <person name="Gao L."/>
            <person name="Sun D."/>
            <person name="Zhang P."/>
            <person name="Guo F."/>
            <person name="Wang W."/>
            <person name="Li Y."/>
            <person name="Wang J."/>
            <person name="Varshney R.K."/>
            <person name="Wang J."/>
            <person name="Ling H.Q."/>
            <person name="Wan P."/>
        </authorList>
    </citation>
    <scope>NUCLEOTIDE SEQUENCE</scope>
    <source>
        <strain evidence="2">cv. Jingnong 6</strain>
    </source>
</reference>
<organism evidence="1 2">
    <name type="scientific">Phaseolus angularis</name>
    <name type="common">Azuki bean</name>
    <name type="synonym">Vigna angularis</name>
    <dbReference type="NCBI Taxonomy" id="3914"/>
    <lineage>
        <taxon>Eukaryota</taxon>
        <taxon>Viridiplantae</taxon>
        <taxon>Streptophyta</taxon>
        <taxon>Embryophyta</taxon>
        <taxon>Tracheophyta</taxon>
        <taxon>Spermatophyta</taxon>
        <taxon>Magnoliopsida</taxon>
        <taxon>eudicotyledons</taxon>
        <taxon>Gunneridae</taxon>
        <taxon>Pentapetalae</taxon>
        <taxon>rosids</taxon>
        <taxon>fabids</taxon>
        <taxon>Fabales</taxon>
        <taxon>Fabaceae</taxon>
        <taxon>Papilionoideae</taxon>
        <taxon>50 kb inversion clade</taxon>
        <taxon>NPAAA clade</taxon>
        <taxon>indigoferoid/millettioid clade</taxon>
        <taxon>Phaseoleae</taxon>
        <taxon>Vigna</taxon>
    </lineage>
</organism>
<dbReference type="AlphaFoldDB" id="A0A0L9UXF9"/>
<dbReference type="Proteomes" id="UP000053144">
    <property type="component" value="Chromosome 7"/>
</dbReference>
<gene>
    <name evidence="1" type="ORF">LR48_Vigan07g097100</name>
</gene>
<proteinExistence type="predicted"/>